<evidence type="ECO:0000256" key="3">
    <source>
        <dbReference type="ARBA" id="ARBA00022679"/>
    </source>
</evidence>
<organism evidence="6">
    <name type="scientific">Fervidobacterium pennivorans</name>
    <dbReference type="NCBI Taxonomy" id="93466"/>
    <lineage>
        <taxon>Bacteria</taxon>
        <taxon>Thermotogati</taxon>
        <taxon>Thermotogota</taxon>
        <taxon>Thermotogae</taxon>
        <taxon>Thermotogales</taxon>
        <taxon>Fervidobacteriaceae</taxon>
        <taxon>Fervidobacterium</taxon>
    </lineage>
</organism>
<dbReference type="UniPathway" id="UPA00148">
    <property type="reaction ID" value="UER00227"/>
</dbReference>
<comment type="similarity">
    <text evidence="5">Belongs to the CbiD family.</text>
</comment>
<dbReference type="NCBIfam" id="TIGR00312">
    <property type="entry name" value="cbiD"/>
    <property type="match status" value="1"/>
</dbReference>
<dbReference type="PANTHER" id="PTHR35863">
    <property type="entry name" value="COBALT-PRECORRIN-5B C(1)-METHYLTRANSFERASE"/>
    <property type="match status" value="1"/>
</dbReference>
<dbReference type="EMBL" id="DTBH01000153">
    <property type="protein sequence ID" value="HGQ77725.1"/>
    <property type="molecule type" value="Genomic_DNA"/>
</dbReference>
<evidence type="ECO:0000256" key="1">
    <source>
        <dbReference type="ARBA" id="ARBA00022573"/>
    </source>
</evidence>
<dbReference type="HAMAP" id="MF_00787">
    <property type="entry name" value="CbiD"/>
    <property type="match status" value="1"/>
</dbReference>
<evidence type="ECO:0000256" key="2">
    <source>
        <dbReference type="ARBA" id="ARBA00022603"/>
    </source>
</evidence>
<keyword evidence="2 5" id="KW-0489">Methyltransferase</keyword>
<sequence length="356" mass="39425">MNLQDNLRYGYTTGSCAAAASKAALYMLINQKKISVVELLTPSGYDLLLDVEHTSVNSDYAECAVRKYAGDDPDVTNGLYIFSKVEFIEEKKNIIEITGGDGVGIVTKRGLSVEVGQYAINPVPKEMIETEIKRILNNYGLDKGVKITISIPKGEEVSKNTLNPKLGIKGGLSVLGTTGIVKPMSNEAFEHSLILEIKQVSLYSKLIVLSPGNIGLKKALELGFQRENIVTFGNFLYTALEAIKVLDFKEVVLIGELGKLIKVAGGIYNTYSKIADARKEIFMYYLLTFMKGSIGYDLFSKLTLSTTTREMVSILHEYHVDVQGFFRFLESVIAQRLFDYLGKDMTVQVILFSEGE</sequence>
<dbReference type="EC" id="2.1.1.195" evidence="5"/>
<evidence type="ECO:0000256" key="5">
    <source>
        <dbReference type="HAMAP-Rule" id="MF_00787"/>
    </source>
</evidence>
<dbReference type="AlphaFoldDB" id="A0A7V4CNV6"/>
<comment type="function">
    <text evidence="5">Catalyzes the methylation of C-1 in cobalt-precorrin-5B to form cobalt-precorrin-6A.</text>
</comment>
<evidence type="ECO:0000313" key="6">
    <source>
        <dbReference type="EMBL" id="HGQ77725.1"/>
    </source>
</evidence>
<proteinExistence type="inferred from homology"/>
<dbReference type="GO" id="GO:0008168">
    <property type="term" value="F:methyltransferase activity"/>
    <property type="evidence" value="ECO:0007669"/>
    <property type="project" value="UniProtKB-UniRule"/>
</dbReference>
<keyword evidence="1 5" id="KW-0169">Cobalamin biosynthesis</keyword>
<comment type="catalytic activity">
    <reaction evidence="5">
        <text>Co-precorrin-5B + S-adenosyl-L-methionine = Co-precorrin-6A + S-adenosyl-L-homocysteine</text>
        <dbReference type="Rhea" id="RHEA:26285"/>
        <dbReference type="ChEBI" id="CHEBI:57856"/>
        <dbReference type="ChEBI" id="CHEBI:59789"/>
        <dbReference type="ChEBI" id="CHEBI:60063"/>
        <dbReference type="ChEBI" id="CHEBI:60064"/>
        <dbReference type="EC" id="2.1.1.195"/>
    </reaction>
</comment>
<protein>
    <recommendedName>
        <fullName evidence="5">Cobalt-precorrin-5B C(1)-methyltransferase</fullName>
        <ecNumber evidence="5">2.1.1.195</ecNumber>
    </recommendedName>
    <alternativeName>
        <fullName evidence="5">Cobalt-precorrin-6A synthase</fullName>
    </alternativeName>
</protein>
<dbReference type="PIRSF" id="PIRSF026782">
    <property type="entry name" value="CbiD"/>
    <property type="match status" value="1"/>
</dbReference>
<keyword evidence="4 5" id="KW-0949">S-adenosyl-L-methionine</keyword>
<dbReference type="GO" id="GO:0019251">
    <property type="term" value="P:anaerobic cobalamin biosynthetic process"/>
    <property type="evidence" value="ECO:0007669"/>
    <property type="project" value="UniProtKB-UniRule"/>
</dbReference>
<dbReference type="SUPFAM" id="SSF111342">
    <property type="entry name" value="CbiD-like"/>
    <property type="match status" value="1"/>
</dbReference>
<reference evidence="6" key="1">
    <citation type="journal article" date="2020" name="mSystems">
        <title>Genome- and Community-Level Interaction Insights into Carbon Utilization and Element Cycling Functions of Hydrothermarchaeota in Hydrothermal Sediment.</title>
        <authorList>
            <person name="Zhou Z."/>
            <person name="Liu Y."/>
            <person name="Xu W."/>
            <person name="Pan J."/>
            <person name="Luo Z.H."/>
            <person name="Li M."/>
        </authorList>
    </citation>
    <scope>NUCLEOTIDE SEQUENCE [LARGE SCALE GENOMIC DNA]</scope>
    <source>
        <strain evidence="6">SpSt-640</strain>
    </source>
</reference>
<keyword evidence="3 5" id="KW-0808">Transferase</keyword>
<dbReference type="Gene3D" id="3.30.2110.10">
    <property type="entry name" value="CbiD-like"/>
    <property type="match status" value="1"/>
</dbReference>
<comment type="pathway">
    <text evidence="5">Cofactor biosynthesis; adenosylcobalamin biosynthesis; cob(II)yrinate a,c-diamide from sirohydrochlorin (anaerobic route): step 6/10.</text>
</comment>
<dbReference type="GO" id="GO:0032259">
    <property type="term" value="P:methylation"/>
    <property type="evidence" value="ECO:0007669"/>
    <property type="project" value="UniProtKB-KW"/>
</dbReference>
<comment type="caution">
    <text evidence="6">The sequence shown here is derived from an EMBL/GenBank/DDBJ whole genome shotgun (WGS) entry which is preliminary data.</text>
</comment>
<gene>
    <name evidence="5 6" type="primary">cbiD</name>
    <name evidence="6" type="ORF">ENU12_07490</name>
</gene>
<dbReference type="InterPro" id="IPR002748">
    <property type="entry name" value="CbiD"/>
</dbReference>
<dbReference type="Pfam" id="PF01888">
    <property type="entry name" value="CbiD"/>
    <property type="match status" value="1"/>
</dbReference>
<name>A0A7V4CNV6_FERPE</name>
<dbReference type="InterPro" id="IPR036074">
    <property type="entry name" value="CbiD_sf"/>
</dbReference>
<accession>A0A7V4CNV6</accession>
<evidence type="ECO:0000256" key="4">
    <source>
        <dbReference type="ARBA" id="ARBA00022691"/>
    </source>
</evidence>
<dbReference type="PANTHER" id="PTHR35863:SF1">
    <property type="entry name" value="COBALT-PRECORRIN-5B C(1)-METHYLTRANSFERASE"/>
    <property type="match status" value="1"/>
</dbReference>